<keyword evidence="6 8" id="KW-0472">Membrane</keyword>
<evidence type="ECO:0008006" key="11">
    <source>
        <dbReference type="Google" id="ProtNLM"/>
    </source>
</evidence>
<dbReference type="GO" id="GO:0006906">
    <property type="term" value="P:vesicle fusion"/>
    <property type="evidence" value="ECO:0007669"/>
    <property type="project" value="TreeGrafter"/>
</dbReference>
<feature type="compositionally biased region" description="Basic and acidic residues" evidence="7">
    <location>
        <begin position="1"/>
        <end position="10"/>
    </location>
</feature>
<keyword evidence="2" id="KW-0813">Transport</keyword>
<proteinExistence type="predicted"/>
<dbReference type="eggNOG" id="ENOG502S5V6">
    <property type="taxonomic scope" value="Eukaryota"/>
</dbReference>
<dbReference type="EMBL" id="GL376631">
    <property type="status" value="NOT_ANNOTATED_CDS"/>
    <property type="molecule type" value="Genomic_DNA"/>
</dbReference>
<dbReference type="EnsemblProtists" id="PYU1_T004545">
    <property type="protein sequence ID" value="PYU1_T004545"/>
    <property type="gene ID" value="PYU1_G004534"/>
</dbReference>
<dbReference type="VEuPathDB" id="FungiDB:PYU1_G004534"/>
<evidence type="ECO:0000313" key="9">
    <source>
        <dbReference type="EnsemblProtists" id="PYU1_T004545"/>
    </source>
</evidence>
<dbReference type="GO" id="GO:0005484">
    <property type="term" value="F:SNAP receptor activity"/>
    <property type="evidence" value="ECO:0007669"/>
    <property type="project" value="TreeGrafter"/>
</dbReference>
<dbReference type="OMA" id="PNVQRLM"/>
<dbReference type="GO" id="GO:0005789">
    <property type="term" value="C:endoplasmic reticulum membrane"/>
    <property type="evidence" value="ECO:0007669"/>
    <property type="project" value="TreeGrafter"/>
</dbReference>
<comment type="subcellular location">
    <subcellularLocation>
        <location evidence="1">Membrane</location>
        <topology evidence="1">Single-pass type IV membrane protein</topology>
    </subcellularLocation>
</comment>
<keyword evidence="4" id="KW-0653">Protein transport</keyword>
<evidence type="ECO:0000256" key="5">
    <source>
        <dbReference type="ARBA" id="ARBA00022989"/>
    </source>
</evidence>
<dbReference type="PANTHER" id="PTHR21230:SF97">
    <property type="entry name" value="T-SNARE COILED-COIL HOMOLOGY DOMAIN-CONTAINING PROTEIN"/>
    <property type="match status" value="1"/>
</dbReference>
<evidence type="ECO:0000256" key="3">
    <source>
        <dbReference type="ARBA" id="ARBA00022692"/>
    </source>
</evidence>
<dbReference type="Proteomes" id="UP000019132">
    <property type="component" value="Unassembled WGS sequence"/>
</dbReference>
<evidence type="ECO:0000256" key="8">
    <source>
        <dbReference type="SAM" id="Phobius"/>
    </source>
</evidence>
<dbReference type="AlphaFoldDB" id="K3WHV3"/>
<dbReference type="GO" id="GO:0005794">
    <property type="term" value="C:Golgi apparatus"/>
    <property type="evidence" value="ECO:0007669"/>
    <property type="project" value="TreeGrafter"/>
</dbReference>
<dbReference type="GO" id="GO:0012507">
    <property type="term" value="C:ER to Golgi transport vesicle membrane"/>
    <property type="evidence" value="ECO:0007669"/>
    <property type="project" value="TreeGrafter"/>
</dbReference>
<dbReference type="GO" id="GO:0031201">
    <property type="term" value="C:SNARE complex"/>
    <property type="evidence" value="ECO:0007669"/>
    <property type="project" value="TreeGrafter"/>
</dbReference>
<evidence type="ECO:0000256" key="6">
    <source>
        <dbReference type="ARBA" id="ARBA00023136"/>
    </source>
</evidence>
<evidence type="ECO:0000256" key="1">
    <source>
        <dbReference type="ARBA" id="ARBA00004211"/>
    </source>
</evidence>
<evidence type="ECO:0000313" key="10">
    <source>
        <dbReference type="Proteomes" id="UP000019132"/>
    </source>
</evidence>
<dbReference type="SUPFAM" id="SSF58038">
    <property type="entry name" value="SNARE fusion complex"/>
    <property type="match status" value="1"/>
</dbReference>
<reference evidence="9" key="3">
    <citation type="submission" date="2015-02" db="UniProtKB">
        <authorList>
            <consortium name="EnsemblProtists"/>
        </authorList>
    </citation>
    <scope>IDENTIFICATION</scope>
    <source>
        <strain evidence="9">DAOM BR144</strain>
    </source>
</reference>
<dbReference type="Gene3D" id="1.20.5.110">
    <property type="match status" value="1"/>
</dbReference>
<evidence type="ECO:0000256" key="7">
    <source>
        <dbReference type="SAM" id="MobiDB-lite"/>
    </source>
</evidence>
<dbReference type="GO" id="GO:0000149">
    <property type="term" value="F:SNARE binding"/>
    <property type="evidence" value="ECO:0007669"/>
    <property type="project" value="TreeGrafter"/>
</dbReference>
<feature type="region of interest" description="Disordered" evidence="7">
    <location>
        <begin position="1"/>
        <end position="55"/>
    </location>
</feature>
<keyword evidence="5 8" id="KW-1133">Transmembrane helix</keyword>
<dbReference type="GO" id="GO:0015031">
    <property type="term" value="P:protein transport"/>
    <property type="evidence" value="ECO:0007669"/>
    <property type="project" value="UniProtKB-KW"/>
</dbReference>
<accession>K3WHV3</accession>
<keyword evidence="10" id="KW-1185">Reference proteome</keyword>
<feature type="compositionally biased region" description="Low complexity" evidence="7">
    <location>
        <begin position="13"/>
        <end position="27"/>
    </location>
</feature>
<name>K3WHV3_GLOUD</name>
<organism evidence="9 10">
    <name type="scientific">Globisporangium ultimum (strain ATCC 200006 / CBS 805.95 / DAOM BR144)</name>
    <name type="common">Pythium ultimum</name>
    <dbReference type="NCBI Taxonomy" id="431595"/>
    <lineage>
        <taxon>Eukaryota</taxon>
        <taxon>Sar</taxon>
        <taxon>Stramenopiles</taxon>
        <taxon>Oomycota</taxon>
        <taxon>Peronosporomycetes</taxon>
        <taxon>Pythiales</taxon>
        <taxon>Pythiaceae</taxon>
        <taxon>Globisporangium</taxon>
    </lineage>
</organism>
<reference evidence="10" key="2">
    <citation type="submission" date="2010-04" db="EMBL/GenBank/DDBJ databases">
        <authorList>
            <person name="Buell R."/>
            <person name="Hamilton J."/>
            <person name="Hostetler J."/>
        </authorList>
    </citation>
    <scope>NUCLEOTIDE SEQUENCE [LARGE SCALE GENOMIC DNA]</scope>
    <source>
        <strain evidence="10">DAOM:BR144</strain>
    </source>
</reference>
<dbReference type="HOGENOM" id="CLU_142564_0_0_1"/>
<feature type="compositionally biased region" description="Polar residues" evidence="7">
    <location>
        <begin position="28"/>
        <end position="39"/>
    </location>
</feature>
<dbReference type="PANTHER" id="PTHR21230">
    <property type="entry name" value="VESICLE TRANSPORT V-SNARE PROTEIN VTI1-RELATED"/>
    <property type="match status" value="1"/>
</dbReference>
<dbReference type="CDD" id="cd15862">
    <property type="entry name" value="SNARE_Vti1"/>
    <property type="match status" value="1"/>
</dbReference>
<keyword evidence="3 8" id="KW-0812">Transmembrane</keyword>
<dbReference type="Pfam" id="PF12352">
    <property type="entry name" value="V-SNARE_C"/>
    <property type="match status" value="1"/>
</dbReference>
<evidence type="ECO:0000256" key="2">
    <source>
        <dbReference type="ARBA" id="ARBA00022448"/>
    </source>
</evidence>
<protein>
    <recommendedName>
        <fullName evidence="11">t-SNARE coiled-coil homology domain-containing protein</fullName>
    </recommendedName>
</protein>
<evidence type="ECO:0000256" key="4">
    <source>
        <dbReference type="ARBA" id="ARBA00022927"/>
    </source>
</evidence>
<dbReference type="InParanoid" id="K3WHV3"/>
<feature type="transmembrane region" description="Helical" evidence="8">
    <location>
        <begin position="134"/>
        <end position="155"/>
    </location>
</feature>
<sequence>MHGSFRDLHLSDTSSNANANANGNTNGRNLKNRSPTSAGSKYPGPDANPNMNNYSTFSNDQSVQTLLRQSDKIEHTKNVMYESEEVARNVLVDLELQRSQMQDMKGMLHETSSITGEVRSLLKKIADRSYRRKVFLWFMIILLAITDIVVFYLLFLRRR</sequence>
<dbReference type="GO" id="GO:0031902">
    <property type="term" value="C:late endosome membrane"/>
    <property type="evidence" value="ECO:0007669"/>
    <property type="project" value="TreeGrafter"/>
</dbReference>
<reference evidence="10" key="1">
    <citation type="journal article" date="2010" name="Genome Biol.">
        <title>Genome sequence of the necrotrophic plant pathogen Pythium ultimum reveals original pathogenicity mechanisms and effector repertoire.</title>
        <authorList>
            <person name="Levesque C.A."/>
            <person name="Brouwer H."/>
            <person name="Cano L."/>
            <person name="Hamilton J.P."/>
            <person name="Holt C."/>
            <person name="Huitema E."/>
            <person name="Raffaele S."/>
            <person name="Robideau G.P."/>
            <person name="Thines M."/>
            <person name="Win J."/>
            <person name="Zerillo M.M."/>
            <person name="Beakes G.W."/>
            <person name="Boore J.L."/>
            <person name="Busam D."/>
            <person name="Dumas B."/>
            <person name="Ferriera S."/>
            <person name="Fuerstenberg S.I."/>
            <person name="Gachon C.M."/>
            <person name="Gaulin E."/>
            <person name="Govers F."/>
            <person name="Grenville-Briggs L."/>
            <person name="Horner N."/>
            <person name="Hostetler J."/>
            <person name="Jiang R.H."/>
            <person name="Johnson J."/>
            <person name="Krajaejun T."/>
            <person name="Lin H."/>
            <person name="Meijer H.J."/>
            <person name="Moore B."/>
            <person name="Morris P."/>
            <person name="Phuntmart V."/>
            <person name="Puiu D."/>
            <person name="Shetty J."/>
            <person name="Stajich J.E."/>
            <person name="Tripathy S."/>
            <person name="Wawra S."/>
            <person name="van West P."/>
            <person name="Whitty B.R."/>
            <person name="Coutinho P.M."/>
            <person name="Henrissat B."/>
            <person name="Martin F."/>
            <person name="Thomas P.D."/>
            <person name="Tyler B.M."/>
            <person name="De Vries R.P."/>
            <person name="Kamoun S."/>
            <person name="Yandell M."/>
            <person name="Tisserat N."/>
            <person name="Buell C.R."/>
        </authorList>
    </citation>
    <scope>NUCLEOTIDE SEQUENCE</scope>
    <source>
        <strain evidence="10">DAOM:BR144</strain>
    </source>
</reference>